<dbReference type="HOGENOM" id="CLU_082632_6_1_6"/>
<dbReference type="NCBIfam" id="NF007985">
    <property type="entry name" value="PRK10713.1"/>
    <property type="match status" value="1"/>
</dbReference>
<dbReference type="InterPro" id="IPR001041">
    <property type="entry name" value="2Fe-2S_ferredoxin-type"/>
</dbReference>
<evidence type="ECO:0000313" key="3">
    <source>
        <dbReference type="Proteomes" id="UP000006690"/>
    </source>
</evidence>
<dbReference type="CDD" id="cd00207">
    <property type="entry name" value="fer2"/>
    <property type="match status" value="1"/>
</dbReference>
<sequence>MMSRSVVILRSSGTRLEGADDHPNLLTMLEANNLCVEFQCREGYCGSCRMRLLSGEVDYAEKPLAFIEQGEILPCCCKAKGEIELEL</sequence>
<dbReference type="PROSITE" id="PS00197">
    <property type="entry name" value="2FE2S_FER_1"/>
    <property type="match status" value="1"/>
</dbReference>
<proteinExistence type="predicted"/>
<dbReference type="PATRIC" id="fig|932677.3.peg.2222"/>
<dbReference type="eggNOG" id="COG1018">
    <property type="taxonomic scope" value="Bacteria"/>
</dbReference>
<organism evidence="2 3">
    <name type="scientific">Pantoea ananatis (strain AJ13355)</name>
    <dbReference type="NCBI Taxonomy" id="932677"/>
    <lineage>
        <taxon>Bacteria</taxon>
        <taxon>Pseudomonadati</taxon>
        <taxon>Pseudomonadota</taxon>
        <taxon>Gammaproteobacteria</taxon>
        <taxon>Enterobacterales</taxon>
        <taxon>Erwiniaceae</taxon>
        <taxon>Pantoea</taxon>
    </lineage>
</organism>
<dbReference type="KEGG" id="paj:PAJ_1906"/>
<dbReference type="Proteomes" id="UP000006690">
    <property type="component" value="Chromosome"/>
</dbReference>
<dbReference type="AlphaFoldDB" id="A0A0H3KXT9"/>
<dbReference type="InterPro" id="IPR012675">
    <property type="entry name" value="Beta-grasp_dom_sf"/>
</dbReference>
<name>A0A0H3KXT9_PANAA</name>
<dbReference type="Pfam" id="PF00111">
    <property type="entry name" value="Fer2"/>
    <property type="match status" value="1"/>
</dbReference>
<dbReference type="InterPro" id="IPR006058">
    <property type="entry name" value="2Fe2S_fd_BS"/>
</dbReference>
<dbReference type="EMBL" id="AP012032">
    <property type="protein sequence ID" value="BAK11986.1"/>
    <property type="molecule type" value="Genomic_DNA"/>
</dbReference>
<dbReference type="PROSITE" id="PS51085">
    <property type="entry name" value="2FE2S_FER_2"/>
    <property type="match status" value="1"/>
</dbReference>
<accession>A0A0H3KXT9</accession>
<dbReference type="SUPFAM" id="SSF54292">
    <property type="entry name" value="2Fe-2S ferredoxin-like"/>
    <property type="match status" value="1"/>
</dbReference>
<dbReference type="Gene3D" id="3.10.20.30">
    <property type="match status" value="1"/>
</dbReference>
<reference evidence="3" key="1">
    <citation type="journal article" date="2012" name="Appl. Microbiol. Biotechnol.">
        <title>The complete genome sequence of Pantoea ananatis AJ13355, an organism with great biotechnological potential.</title>
        <authorList>
            <person name="Hara Y."/>
            <person name="Kadotani N."/>
            <person name="Izui H."/>
            <person name="Katashkina J.I."/>
            <person name="Kuvaeva T.M."/>
            <person name="Andreeva I.G."/>
            <person name="Golubeva L.I."/>
            <person name="Malko D.B."/>
            <person name="Makeev V.J."/>
            <person name="Mashko S.V."/>
            <person name="Kozlov Y.I."/>
        </authorList>
    </citation>
    <scope>NUCLEOTIDE SEQUENCE [LARGE SCALE GENOMIC DNA]</scope>
    <source>
        <strain evidence="3">AJ13355</strain>
    </source>
</reference>
<feature type="domain" description="2Fe-2S ferredoxin-type" evidence="1">
    <location>
        <begin position="4"/>
        <end position="87"/>
    </location>
</feature>
<dbReference type="GO" id="GO:0051537">
    <property type="term" value="F:2 iron, 2 sulfur cluster binding"/>
    <property type="evidence" value="ECO:0007669"/>
    <property type="project" value="InterPro"/>
</dbReference>
<evidence type="ECO:0000313" key="2">
    <source>
        <dbReference type="EMBL" id="BAK11986.1"/>
    </source>
</evidence>
<gene>
    <name evidence="2" type="primary">yfaE</name>
    <name evidence="2" type="ordered locus">PAJ_1906</name>
</gene>
<dbReference type="InterPro" id="IPR036010">
    <property type="entry name" value="2Fe-2S_ferredoxin-like_sf"/>
</dbReference>
<protein>
    <submittedName>
        <fullName evidence="2">Ferredoxin YfaE</fullName>
    </submittedName>
</protein>
<evidence type="ECO:0000259" key="1">
    <source>
        <dbReference type="PROSITE" id="PS51085"/>
    </source>
</evidence>